<dbReference type="SUPFAM" id="SSF55729">
    <property type="entry name" value="Acyl-CoA N-acyltransferases (Nat)"/>
    <property type="match status" value="1"/>
</dbReference>
<dbReference type="RefSeq" id="WP_070048014.1">
    <property type="nucleotide sequence ID" value="NZ_CBCSDO010000001.1"/>
</dbReference>
<dbReference type="CDD" id="cd04301">
    <property type="entry name" value="NAT_SF"/>
    <property type="match status" value="1"/>
</dbReference>
<dbReference type="Gene3D" id="3.40.630.30">
    <property type="match status" value="1"/>
</dbReference>
<sequence length="82" mass="9490">MESATVQHQPELQRFVLQLDGNEAVLDYQLNNNDIDFNHTFVPPAFRGKGLAEKLVRTGLSWAKQQQFTIYASCSYVQRFLR</sequence>
<dbReference type="InterPro" id="IPR031165">
    <property type="entry name" value="GNAT_YJDJ"/>
</dbReference>
<dbReference type="OrthoDB" id="9813275at2"/>
<dbReference type="AlphaFoldDB" id="A0A1E7Q2R1"/>
<name>A0A1E7Q2R1_9GAMM</name>
<gene>
    <name evidence="2" type="ORF">BI198_01835</name>
</gene>
<comment type="caution">
    <text evidence="2">The sequence shown here is derived from an EMBL/GenBank/DDBJ whole genome shotgun (WGS) entry which is preliminary data.</text>
</comment>
<reference evidence="3" key="1">
    <citation type="submission" date="2016-09" db="EMBL/GenBank/DDBJ databases">
        <authorList>
            <person name="Wan X."/>
            <person name="Hou S."/>
        </authorList>
    </citation>
    <scope>NUCLEOTIDE SEQUENCE [LARGE SCALE GENOMIC DNA]</scope>
    <source>
        <strain evidence="3">KH87</strain>
    </source>
</reference>
<dbReference type="InterPro" id="IPR016181">
    <property type="entry name" value="Acyl_CoA_acyltransferase"/>
</dbReference>
<keyword evidence="2" id="KW-0808">Transferase</keyword>
<keyword evidence="3" id="KW-1185">Reference proteome</keyword>
<protein>
    <submittedName>
        <fullName evidence="2">GNAT family N-acetyltransferase</fullName>
    </submittedName>
</protein>
<accession>A0A1E7Q2R1</accession>
<evidence type="ECO:0000313" key="2">
    <source>
        <dbReference type="EMBL" id="OEY68447.1"/>
    </source>
</evidence>
<evidence type="ECO:0000313" key="3">
    <source>
        <dbReference type="Proteomes" id="UP000242258"/>
    </source>
</evidence>
<organism evidence="2 3">
    <name type="scientific">Rheinheimera salexigens</name>
    <dbReference type="NCBI Taxonomy" id="1628148"/>
    <lineage>
        <taxon>Bacteria</taxon>
        <taxon>Pseudomonadati</taxon>
        <taxon>Pseudomonadota</taxon>
        <taxon>Gammaproteobacteria</taxon>
        <taxon>Chromatiales</taxon>
        <taxon>Chromatiaceae</taxon>
        <taxon>Rheinheimera</taxon>
    </lineage>
</organism>
<dbReference type="PROSITE" id="PS51729">
    <property type="entry name" value="GNAT_YJDJ"/>
    <property type="match status" value="1"/>
</dbReference>
<dbReference type="PANTHER" id="PTHR31435:SF9">
    <property type="entry name" value="PROTEIN NATD1"/>
    <property type="match status" value="1"/>
</dbReference>
<dbReference type="STRING" id="1628148.BI198_01835"/>
<dbReference type="EMBL" id="MKEK01000001">
    <property type="protein sequence ID" value="OEY68447.1"/>
    <property type="molecule type" value="Genomic_DNA"/>
</dbReference>
<dbReference type="InterPro" id="IPR045057">
    <property type="entry name" value="Gcn5-rel_NAT"/>
</dbReference>
<dbReference type="Pfam" id="PF14542">
    <property type="entry name" value="Acetyltransf_CG"/>
    <property type="match status" value="1"/>
</dbReference>
<evidence type="ECO:0000259" key="1">
    <source>
        <dbReference type="PROSITE" id="PS51729"/>
    </source>
</evidence>
<dbReference type="Proteomes" id="UP000242258">
    <property type="component" value="Unassembled WGS sequence"/>
</dbReference>
<dbReference type="GO" id="GO:0016740">
    <property type="term" value="F:transferase activity"/>
    <property type="evidence" value="ECO:0007669"/>
    <property type="project" value="UniProtKB-KW"/>
</dbReference>
<proteinExistence type="predicted"/>
<dbReference type="PANTHER" id="PTHR31435">
    <property type="entry name" value="PROTEIN NATD1"/>
    <property type="match status" value="1"/>
</dbReference>
<feature type="domain" description="N-acetyltransferase" evidence="1">
    <location>
        <begin position="7"/>
        <end position="82"/>
    </location>
</feature>